<evidence type="ECO:0000313" key="2">
    <source>
        <dbReference type="Proteomes" id="UP000313359"/>
    </source>
</evidence>
<gene>
    <name evidence="1" type="ORF">L227DRAFT_571630</name>
</gene>
<protein>
    <submittedName>
        <fullName evidence="1">Uncharacterized protein</fullName>
    </submittedName>
</protein>
<organism evidence="1 2">
    <name type="scientific">Lentinus tigrinus ALCF2SS1-6</name>
    <dbReference type="NCBI Taxonomy" id="1328759"/>
    <lineage>
        <taxon>Eukaryota</taxon>
        <taxon>Fungi</taxon>
        <taxon>Dikarya</taxon>
        <taxon>Basidiomycota</taxon>
        <taxon>Agaricomycotina</taxon>
        <taxon>Agaricomycetes</taxon>
        <taxon>Polyporales</taxon>
        <taxon>Polyporaceae</taxon>
        <taxon>Lentinus</taxon>
    </lineage>
</organism>
<name>A0A5C2SLP5_9APHY</name>
<dbReference type="EMBL" id="ML122254">
    <property type="protein sequence ID" value="RPD64059.1"/>
    <property type="molecule type" value="Genomic_DNA"/>
</dbReference>
<keyword evidence="2" id="KW-1185">Reference proteome</keyword>
<dbReference type="AlphaFoldDB" id="A0A5C2SLP5"/>
<accession>A0A5C2SLP5</accession>
<proteinExistence type="predicted"/>
<sequence length="279" mass="31410">MAKGAKLIEMMDRLNVGGPARRLGPPLPSRTGEFTSPMSLTADWSQFYKHHTMTLKDITEVVQRLSYTPANLQLLQRGDLLLQYHFSPVKPCARLSPANSWYLSQWELSPMDALRKEHEEFGADWESQKPTWVKLDAEHKKKYGSRYIGCLVIVIRLGIAVEFGMQPIFAAREPEVLAQPDTRDMLTDLLEFCVGCVNTGVVLAKDAKDGDAVKPGKLHAKRGVKSGKTAWEWRPFPDEWDTVYGDALRSRKYKAKTAHPPVVLFYFKALLAAPATVPI</sequence>
<dbReference type="OrthoDB" id="2749139at2759"/>
<reference evidence="1" key="1">
    <citation type="journal article" date="2018" name="Genome Biol. Evol.">
        <title>Genomics and development of Lentinus tigrinus, a white-rot wood-decaying mushroom with dimorphic fruiting bodies.</title>
        <authorList>
            <person name="Wu B."/>
            <person name="Xu Z."/>
            <person name="Knudson A."/>
            <person name="Carlson A."/>
            <person name="Chen N."/>
            <person name="Kovaka S."/>
            <person name="LaButti K."/>
            <person name="Lipzen A."/>
            <person name="Pennachio C."/>
            <person name="Riley R."/>
            <person name="Schakwitz W."/>
            <person name="Umezawa K."/>
            <person name="Ohm R.A."/>
            <person name="Grigoriev I.V."/>
            <person name="Nagy L.G."/>
            <person name="Gibbons J."/>
            <person name="Hibbett D."/>
        </authorList>
    </citation>
    <scope>NUCLEOTIDE SEQUENCE [LARGE SCALE GENOMIC DNA]</scope>
    <source>
        <strain evidence="1">ALCF2SS1-6</strain>
    </source>
</reference>
<evidence type="ECO:0000313" key="1">
    <source>
        <dbReference type="EMBL" id="RPD64059.1"/>
    </source>
</evidence>
<dbReference type="Proteomes" id="UP000313359">
    <property type="component" value="Unassembled WGS sequence"/>
</dbReference>